<organism evidence="2 3">
    <name type="scientific">Danxiaibacter flavus</name>
    <dbReference type="NCBI Taxonomy" id="3049108"/>
    <lineage>
        <taxon>Bacteria</taxon>
        <taxon>Pseudomonadati</taxon>
        <taxon>Bacteroidota</taxon>
        <taxon>Chitinophagia</taxon>
        <taxon>Chitinophagales</taxon>
        <taxon>Chitinophagaceae</taxon>
        <taxon>Danxiaibacter</taxon>
    </lineage>
</organism>
<evidence type="ECO:0000256" key="1">
    <source>
        <dbReference type="SAM" id="Phobius"/>
    </source>
</evidence>
<keyword evidence="1" id="KW-0812">Transmembrane</keyword>
<accession>A0ABV3ZL27</accession>
<gene>
    <name evidence="2" type="ORF">QTN47_23995</name>
</gene>
<evidence type="ECO:0000313" key="3">
    <source>
        <dbReference type="Proteomes" id="UP001560573"/>
    </source>
</evidence>
<keyword evidence="1" id="KW-1133">Transmembrane helix</keyword>
<dbReference type="RefSeq" id="WP_369332007.1">
    <property type="nucleotide sequence ID" value="NZ_JAULBC010000009.1"/>
</dbReference>
<protein>
    <recommendedName>
        <fullName evidence="4">DoxX family protein</fullName>
    </recommendedName>
</protein>
<feature type="transmembrane region" description="Helical" evidence="1">
    <location>
        <begin position="6"/>
        <end position="24"/>
    </location>
</feature>
<sequence length="132" mass="14396">MNNAIISRIAIIGFGIVLAIFGIKHFLDPENLAIMVPSFIPGGKIWVYIVGTAFILAAIAFIINRKVKLAGYLLALMLIIFVITIHLRGYMDAGDKELQAISFVNMLKDLALACAALVIGSTYDNTQTIVRD</sequence>
<dbReference type="Proteomes" id="UP001560573">
    <property type="component" value="Unassembled WGS sequence"/>
</dbReference>
<keyword evidence="1" id="KW-0472">Membrane</keyword>
<keyword evidence="3" id="KW-1185">Reference proteome</keyword>
<evidence type="ECO:0000313" key="2">
    <source>
        <dbReference type="EMBL" id="MEX6690596.1"/>
    </source>
</evidence>
<evidence type="ECO:0008006" key="4">
    <source>
        <dbReference type="Google" id="ProtNLM"/>
    </source>
</evidence>
<comment type="caution">
    <text evidence="2">The sequence shown here is derived from an EMBL/GenBank/DDBJ whole genome shotgun (WGS) entry which is preliminary data.</text>
</comment>
<dbReference type="EMBL" id="JAULBC010000009">
    <property type="protein sequence ID" value="MEX6690596.1"/>
    <property type="molecule type" value="Genomic_DNA"/>
</dbReference>
<name>A0ABV3ZL27_9BACT</name>
<reference evidence="2 3" key="1">
    <citation type="submission" date="2023-07" db="EMBL/GenBank/DDBJ databases">
        <authorList>
            <person name="Lian W.-H."/>
        </authorList>
    </citation>
    <scope>NUCLEOTIDE SEQUENCE [LARGE SCALE GENOMIC DNA]</scope>
    <source>
        <strain evidence="2 3">SYSU DXS3180</strain>
    </source>
</reference>
<feature type="transmembrane region" description="Helical" evidence="1">
    <location>
        <begin position="69"/>
        <end position="87"/>
    </location>
</feature>
<feature type="transmembrane region" description="Helical" evidence="1">
    <location>
        <begin position="45"/>
        <end position="63"/>
    </location>
</feature>
<proteinExistence type="predicted"/>